<organism evidence="1 2">
    <name type="scientific">Methylobacterium phyllostachyos</name>
    <dbReference type="NCBI Taxonomy" id="582672"/>
    <lineage>
        <taxon>Bacteria</taxon>
        <taxon>Pseudomonadati</taxon>
        <taxon>Pseudomonadota</taxon>
        <taxon>Alphaproteobacteria</taxon>
        <taxon>Hyphomicrobiales</taxon>
        <taxon>Methylobacteriaceae</taxon>
        <taxon>Methylobacterium</taxon>
    </lineage>
</organism>
<dbReference type="Proteomes" id="UP000198704">
    <property type="component" value="Unassembled WGS sequence"/>
</dbReference>
<dbReference type="EMBL" id="FNHS01000029">
    <property type="protein sequence ID" value="SDO59024.1"/>
    <property type="molecule type" value="Genomic_DNA"/>
</dbReference>
<dbReference type="RefSeq" id="WP_143012357.1">
    <property type="nucleotide sequence ID" value="NZ_FNHS01000029.1"/>
</dbReference>
<reference evidence="2" key="1">
    <citation type="submission" date="2016-10" db="EMBL/GenBank/DDBJ databases">
        <authorList>
            <person name="Varghese N."/>
            <person name="Submissions S."/>
        </authorList>
    </citation>
    <scope>NUCLEOTIDE SEQUENCE [LARGE SCALE GENOMIC DNA]</scope>
    <source>
        <strain evidence="2">BL47</strain>
    </source>
</reference>
<evidence type="ECO:0000313" key="2">
    <source>
        <dbReference type="Proteomes" id="UP000198704"/>
    </source>
</evidence>
<accession>A0A1H0KSP7</accession>
<gene>
    <name evidence="1" type="ORF">SAMN05216360_1293</name>
</gene>
<name>A0A1H0KSP7_9HYPH</name>
<keyword evidence="2" id="KW-1185">Reference proteome</keyword>
<protein>
    <submittedName>
        <fullName evidence="1">Uncharacterized protein</fullName>
    </submittedName>
</protein>
<proteinExistence type="predicted"/>
<evidence type="ECO:0000313" key="1">
    <source>
        <dbReference type="EMBL" id="SDO59024.1"/>
    </source>
</evidence>
<sequence length="78" mass="7666">MMAAPFSSRAWEGAPLVQDAIAERCNVAAAYATAAANLAAVGDTAGLVHSLACAGRAIVAASEAAALLRPAQQDGGGR</sequence>
<dbReference type="AlphaFoldDB" id="A0A1H0KSP7"/>
<dbReference type="STRING" id="582672.SAMN05216360_1293"/>